<evidence type="ECO:0000313" key="7">
    <source>
        <dbReference type="EMBL" id="WAQ95719.1"/>
    </source>
</evidence>
<comment type="similarity">
    <text evidence="5">Belongs to the CISD protein family. CISD2 subfamily.</text>
</comment>
<dbReference type="EMBL" id="CP111013">
    <property type="protein sequence ID" value="WAQ95719.1"/>
    <property type="molecule type" value="Genomic_DNA"/>
</dbReference>
<keyword evidence="5" id="KW-0256">Endoplasmic reticulum</keyword>
<dbReference type="Gene3D" id="3.40.5.90">
    <property type="entry name" value="CDGSH iron-sulfur domain, mitoNEET-type"/>
    <property type="match status" value="1"/>
</dbReference>
<proteinExistence type="inferred from homology"/>
<comment type="subcellular location">
    <subcellularLocation>
        <location evidence="5">Endoplasmic reticulum membrane</location>
        <topology evidence="5">Single-pass membrane protein</topology>
    </subcellularLocation>
</comment>
<protein>
    <recommendedName>
        <fullName evidence="5">CDGSH iron-sulfur domain-containing protein 2 homologue</fullName>
    </recommendedName>
</protein>
<keyword evidence="3 5" id="KW-0408">Iron</keyword>
<dbReference type="Proteomes" id="UP001164746">
    <property type="component" value="Chromosome 2"/>
</dbReference>
<sequence length="170" mass="19055">MTGDASLALTTISETQPITRLLSNMFNFIQNVEDMYNLLKGKYGLKESPKQWHTNTSAVQSAPCKTGQDLLQLLPVVGTLSLLAYVTYQAFKPKPAPKDTKVNLRIQKESSKVVNMVDIEELGDKVSYCRCWRSKKFPICDGSHNKHNEETGDNVGPLVLKRKEPLSMPK</sequence>
<dbReference type="InterPro" id="IPR045131">
    <property type="entry name" value="CISD1/2"/>
</dbReference>
<keyword evidence="4 5" id="KW-0411">Iron-sulfur</keyword>
<dbReference type="Pfam" id="PF09360">
    <property type="entry name" value="zf-CDGSH"/>
    <property type="match status" value="1"/>
</dbReference>
<keyword evidence="1 5" id="KW-0001">2Fe-2S</keyword>
<keyword evidence="2 5" id="KW-0479">Metal-binding</keyword>
<comment type="cofactor">
    <cofactor evidence="5">
        <name>[2Fe-2S] cluster</name>
        <dbReference type="ChEBI" id="CHEBI:190135"/>
    </cofactor>
    <text evidence="5">Binds 1 [2Fe-2S] cluster.</text>
</comment>
<organism evidence="7 8">
    <name type="scientific">Mya arenaria</name>
    <name type="common">Soft-shell clam</name>
    <dbReference type="NCBI Taxonomy" id="6604"/>
    <lineage>
        <taxon>Eukaryota</taxon>
        <taxon>Metazoa</taxon>
        <taxon>Spiralia</taxon>
        <taxon>Lophotrochozoa</taxon>
        <taxon>Mollusca</taxon>
        <taxon>Bivalvia</taxon>
        <taxon>Autobranchia</taxon>
        <taxon>Heteroconchia</taxon>
        <taxon>Euheterodonta</taxon>
        <taxon>Imparidentia</taxon>
        <taxon>Neoheterodontei</taxon>
        <taxon>Myida</taxon>
        <taxon>Myoidea</taxon>
        <taxon>Myidae</taxon>
        <taxon>Mya</taxon>
    </lineage>
</organism>
<dbReference type="PANTHER" id="PTHR13680">
    <property type="entry name" value="CDGSH IRON-SULFUR DOMAIN-CONTAINING PROTEIN 1"/>
    <property type="match status" value="1"/>
</dbReference>
<dbReference type="InterPro" id="IPR042216">
    <property type="entry name" value="MitoNEET_CISD"/>
</dbReference>
<dbReference type="PANTHER" id="PTHR13680:SF5">
    <property type="entry name" value="CDGSH IRON-SULFUR DOMAIN-CONTAINING PROTEIN 1"/>
    <property type="match status" value="1"/>
</dbReference>
<feature type="domain" description="Iron-binding zinc finger CDGSH type" evidence="6">
    <location>
        <begin position="112"/>
        <end position="150"/>
    </location>
</feature>
<gene>
    <name evidence="7" type="ORF">MAR_028409</name>
</gene>
<evidence type="ECO:0000256" key="1">
    <source>
        <dbReference type="ARBA" id="ARBA00022714"/>
    </source>
</evidence>
<evidence type="ECO:0000256" key="2">
    <source>
        <dbReference type="ARBA" id="ARBA00022723"/>
    </source>
</evidence>
<evidence type="ECO:0000256" key="3">
    <source>
        <dbReference type="ARBA" id="ARBA00023004"/>
    </source>
</evidence>
<evidence type="ECO:0000256" key="5">
    <source>
        <dbReference type="RuleBase" id="RU369084"/>
    </source>
</evidence>
<dbReference type="SMART" id="SM00704">
    <property type="entry name" value="ZnF_CDGSH"/>
    <property type="match status" value="1"/>
</dbReference>
<evidence type="ECO:0000259" key="6">
    <source>
        <dbReference type="SMART" id="SM00704"/>
    </source>
</evidence>
<keyword evidence="8" id="KW-1185">Reference proteome</keyword>
<reference evidence="7" key="1">
    <citation type="submission" date="2022-11" db="EMBL/GenBank/DDBJ databases">
        <title>Centuries of genome instability and evolution in soft-shell clam transmissible cancer (bioRxiv).</title>
        <authorList>
            <person name="Hart S.F.M."/>
            <person name="Yonemitsu M.A."/>
            <person name="Giersch R.M."/>
            <person name="Beal B.F."/>
            <person name="Arriagada G."/>
            <person name="Davis B.W."/>
            <person name="Ostrander E.A."/>
            <person name="Goff S.P."/>
            <person name="Metzger M.J."/>
        </authorList>
    </citation>
    <scope>NUCLEOTIDE SEQUENCE</scope>
    <source>
        <strain evidence="7">MELC-2E11</strain>
        <tissue evidence="7">Siphon/mantle</tissue>
    </source>
</reference>
<name>A0ABY7DH10_MYAAR</name>
<accession>A0ABY7DH10</accession>
<evidence type="ECO:0000256" key="4">
    <source>
        <dbReference type="ARBA" id="ARBA00023014"/>
    </source>
</evidence>
<evidence type="ECO:0000313" key="8">
    <source>
        <dbReference type="Proteomes" id="UP001164746"/>
    </source>
</evidence>
<dbReference type="InterPro" id="IPR018967">
    <property type="entry name" value="FeS-contain_CDGSH-typ"/>
</dbReference>